<gene>
    <name evidence="1" type="ORF">ACCO45_002609</name>
</gene>
<organism evidence="1 2">
    <name type="scientific">Purpureocillium lilacinum</name>
    <name type="common">Paecilomyces lilacinus</name>
    <dbReference type="NCBI Taxonomy" id="33203"/>
    <lineage>
        <taxon>Eukaryota</taxon>
        <taxon>Fungi</taxon>
        <taxon>Dikarya</taxon>
        <taxon>Ascomycota</taxon>
        <taxon>Pezizomycotina</taxon>
        <taxon>Sordariomycetes</taxon>
        <taxon>Hypocreomycetidae</taxon>
        <taxon>Hypocreales</taxon>
        <taxon>Ophiocordycipitaceae</taxon>
        <taxon>Purpureocillium</taxon>
    </lineage>
</organism>
<reference evidence="1" key="1">
    <citation type="submission" date="2024-12" db="EMBL/GenBank/DDBJ databases">
        <title>Comparative genomics and development of molecular markers within Purpureocillium lilacinum and among Purpureocillium species.</title>
        <authorList>
            <person name="Yeh Z.-Y."/>
            <person name="Ni N.-T."/>
            <person name="Lo P.-H."/>
            <person name="Mushyakhwo K."/>
            <person name="Lin C.-F."/>
            <person name="Nai Y.-S."/>
        </authorList>
    </citation>
    <scope>NUCLEOTIDE SEQUENCE</scope>
    <source>
        <strain evidence="1">NCHU-NPUST-175</strain>
    </source>
</reference>
<comment type="caution">
    <text evidence="1">The sequence shown here is derived from an EMBL/GenBank/DDBJ whole genome shotgun (WGS) entry which is preliminary data.</text>
</comment>
<name>A0ACC4EAC7_PURLI</name>
<dbReference type="EMBL" id="JBGNUJ010000002">
    <property type="protein sequence ID" value="KAL3965605.1"/>
    <property type="molecule type" value="Genomic_DNA"/>
</dbReference>
<dbReference type="Proteomes" id="UP001638806">
    <property type="component" value="Unassembled WGS sequence"/>
</dbReference>
<proteinExistence type="predicted"/>
<evidence type="ECO:0000313" key="1">
    <source>
        <dbReference type="EMBL" id="KAL3965605.1"/>
    </source>
</evidence>
<keyword evidence="2" id="KW-1185">Reference proteome</keyword>
<sequence>MFPSRRQHIPTPGAGSRHRLGRSIVRRVDWQQARTAAVSQLRTEAHTAPLHVVSRPRPPPPPRPESNGVQPRQHRPPPSQETGPRHPRTQVDLYKRGRRRAARHGETCGRAAANLQRRQRPDTAAAAATPPGQLFASPVSYP</sequence>
<evidence type="ECO:0000313" key="2">
    <source>
        <dbReference type="Proteomes" id="UP001638806"/>
    </source>
</evidence>
<accession>A0ACC4EAC7</accession>
<protein>
    <submittedName>
        <fullName evidence="1">Uncharacterized protein</fullName>
    </submittedName>
</protein>